<evidence type="ECO:0000313" key="8">
    <source>
        <dbReference type="Proteomes" id="UP000680365"/>
    </source>
</evidence>
<evidence type="ECO:0000256" key="3">
    <source>
        <dbReference type="ARBA" id="ARBA00022692"/>
    </source>
</evidence>
<dbReference type="NCBIfam" id="TIGR02532">
    <property type="entry name" value="IV_pilin_GFxxxE"/>
    <property type="match status" value="1"/>
</dbReference>
<feature type="transmembrane region" description="Helical" evidence="6">
    <location>
        <begin position="12"/>
        <end position="34"/>
    </location>
</feature>
<protein>
    <submittedName>
        <fullName evidence="7">Tfp pilus assembly protein PilE</fullName>
    </submittedName>
</protein>
<dbReference type="SUPFAM" id="SSF54523">
    <property type="entry name" value="Pili subunits"/>
    <property type="match status" value="1"/>
</dbReference>
<dbReference type="PANTHER" id="PTHR30093">
    <property type="entry name" value="GENERAL SECRETION PATHWAY PROTEIN G"/>
    <property type="match status" value="1"/>
</dbReference>
<evidence type="ECO:0000256" key="4">
    <source>
        <dbReference type="ARBA" id="ARBA00022989"/>
    </source>
</evidence>
<dbReference type="Gene3D" id="3.30.700.10">
    <property type="entry name" value="Glycoprotein, Type 4 Pilin"/>
    <property type="match status" value="1"/>
</dbReference>
<feature type="non-terminal residue" evidence="7">
    <location>
        <position position="100"/>
    </location>
</feature>
<evidence type="ECO:0000256" key="6">
    <source>
        <dbReference type="SAM" id="Phobius"/>
    </source>
</evidence>
<dbReference type="PROSITE" id="PS00409">
    <property type="entry name" value="PROKAR_NTER_METHYL"/>
    <property type="match status" value="1"/>
</dbReference>
<evidence type="ECO:0000256" key="5">
    <source>
        <dbReference type="ARBA" id="ARBA00023136"/>
    </source>
</evidence>
<comment type="caution">
    <text evidence="7">The sequence shown here is derived from an EMBL/GenBank/DDBJ whole genome shotgun (WGS) entry which is preliminary data.</text>
</comment>
<dbReference type="Pfam" id="PF07963">
    <property type="entry name" value="N_methyl"/>
    <property type="match status" value="1"/>
</dbReference>
<keyword evidence="2" id="KW-0488">Methylation</keyword>
<dbReference type="PANTHER" id="PTHR30093:SF44">
    <property type="entry name" value="TYPE II SECRETION SYSTEM CORE PROTEIN G"/>
    <property type="match status" value="1"/>
</dbReference>
<dbReference type="Proteomes" id="UP000680365">
    <property type="component" value="Unassembled WGS sequence"/>
</dbReference>
<reference evidence="7 8" key="1">
    <citation type="journal article" date="2021" name="Nat. Commun.">
        <title>Reductive evolution and unique predatory mode in the CPR bacterium Vampirococcus lugosii.</title>
        <authorList>
            <person name="Moreira D."/>
            <person name="Zivanovic Y."/>
            <person name="Lopez-Archilla A.I."/>
            <person name="Iniesto M."/>
            <person name="Lopez-Garcia P."/>
        </authorList>
    </citation>
    <scope>NUCLEOTIDE SEQUENCE [LARGE SCALE GENOMIC DNA]</scope>
    <source>
        <strain evidence="7">Chiprana</strain>
    </source>
</reference>
<dbReference type="PRINTS" id="PR00813">
    <property type="entry name" value="BCTERIALGSPG"/>
</dbReference>
<keyword evidence="4 6" id="KW-1133">Transmembrane helix</keyword>
<keyword evidence="5 6" id="KW-0472">Membrane</keyword>
<sequence>MRNNKGFTLVEVVVTVGIIAILAVVGGISISIWVSKARDAQVVNNVQTVAGGLETYHIKKFEFPEPDGNVLTGNLEQGMIGSGVMKKLSSFVNVKNLSNS</sequence>
<accession>A0ABS5QLF9</accession>
<evidence type="ECO:0000313" key="7">
    <source>
        <dbReference type="EMBL" id="MBS8121902.1"/>
    </source>
</evidence>
<keyword evidence="3 6" id="KW-0812">Transmembrane</keyword>
<evidence type="ECO:0000256" key="1">
    <source>
        <dbReference type="ARBA" id="ARBA00004167"/>
    </source>
</evidence>
<name>A0ABS5QLF9_9BACT</name>
<keyword evidence="8" id="KW-1185">Reference proteome</keyword>
<dbReference type="InterPro" id="IPR012902">
    <property type="entry name" value="N_methyl_site"/>
</dbReference>
<dbReference type="EMBL" id="JAEDAM010000021">
    <property type="protein sequence ID" value="MBS8121902.1"/>
    <property type="molecule type" value="Genomic_DNA"/>
</dbReference>
<dbReference type="InterPro" id="IPR045584">
    <property type="entry name" value="Pilin-like"/>
</dbReference>
<organism evidence="7 8">
    <name type="scientific">Candidatus Vampirococcus lugosii</name>
    <dbReference type="NCBI Taxonomy" id="2789015"/>
    <lineage>
        <taxon>Bacteria</taxon>
        <taxon>Candidatus Absconditibacteriota</taxon>
        <taxon>Vampirococcus</taxon>
    </lineage>
</organism>
<comment type="subcellular location">
    <subcellularLocation>
        <location evidence="1">Membrane</location>
        <topology evidence="1">Single-pass membrane protein</topology>
    </subcellularLocation>
</comment>
<proteinExistence type="predicted"/>
<dbReference type="InterPro" id="IPR000983">
    <property type="entry name" value="Bac_GSPG_pilin"/>
</dbReference>
<dbReference type="RefSeq" id="WP_213348871.1">
    <property type="nucleotide sequence ID" value="NZ_JAEDAM010000021.1"/>
</dbReference>
<gene>
    <name evidence="7" type="ORF">VAMP_36n183</name>
</gene>
<evidence type="ECO:0000256" key="2">
    <source>
        <dbReference type="ARBA" id="ARBA00022481"/>
    </source>
</evidence>